<organism evidence="1 2">
    <name type="scientific">Cytobacillus mangrovibacter</name>
    <dbReference type="NCBI Taxonomy" id="3299024"/>
    <lineage>
        <taxon>Bacteria</taxon>
        <taxon>Bacillati</taxon>
        <taxon>Bacillota</taxon>
        <taxon>Bacilli</taxon>
        <taxon>Bacillales</taxon>
        <taxon>Bacillaceae</taxon>
        <taxon>Cytobacillus</taxon>
    </lineage>
</organism>
<comment type="caution">
    <text evidence="1">The sequence shown here is derived from an EMBL/GenBank/DDBJ whole genome shotgun (WGS) entry which is preliminary data.</text>
</comment>
<sequence>MKIINTVPYFIEYYNPSEQFLKEGISVKRANEKLLSRLLGGNKLMEINLIGTQRGAFLHGRICL</sequence>
<accession>A0ABW6JUQ3</accession>
<name>A0ABW6JUQ3_9BACI</name>
<dbReference type="EMBL" id="JBIACJ010000002">
    <property type="protein sequence ID" value="MFE8695551.1"/>
    <property type="molecule type" value="Genomic_DNA"/>
</dbReference>
<reference evidence="1 2" key="1">
    <citation type="submission" date="2024-08" db="EMBL/GenBank/DDBJ databases">
        <title>Two novel Cytobacillus novel species.</title>
        <authorList>
            <person name="Liu G."/>
        </authorList>
    </citation>
    <scope>NUCLEOTIDE SEQUENCE [LARGE SCALE GENOMIC DNA]</scope>
    <source>
        <strain evidence="1 2">FJAT-53684</strain>
    </source>
</reference>
<dbReference type="Proteomes" id="UP001601058">
    <property type="component" value="Unassembled WGS sequence"/>
</dbReference>
<evidence type="ECO:0000313" key="2">
    <source>
        <dbReference type="Proteomes" id="UP001601058"/>
    </source>
</evidence>
<proteinExistence type="predicted"/>
<evidence type="ECO:0000313" key="1">
    <source>
        <dbReference type="EMBL" id="MFE8695551.1"/>
    </source>
</evidence>
<protein>
    <submittedName>
        <fullName evidence="1">Uncharacterized protein</fullName>
    </submittedName>
</protein>
<gene>
    <name evidence="1" type="ORF">ACFYKT_04160</name>
</gene>
<dbReference type="RefSeq" id="WP_389215867.1">
    <property type="nucleotide sequence ID" value="NZ_JBIACJ010000002.1"/>
</dbReference>
<keyword evidence="2" id="KW-1185">Reference proteome</keyword>